<dbReference type="SUPFAM" id="SSF52540">
    <property type="entry name" value="P-loop containing nucleoside triphosphate hydrolases"/>
    <property type="match status" value="1"/>
</dbReference>
<protein>
    <recommendedName>
        <fullName evidence="3">Sulfotransferase domain-containing protein</fullName>
    </recommendedName>
</protein>
<feature type="domain" description="Sulfotransferase" evidence="3">
    <location>
        <begin position="37"/>
        <end position="280"/>
    </location>
</feature>
<organism evidence="4 5">
    <name type="scientific">Trichonephila clavata</name>
    <name type="common">Joro spider</name>
    <name type="synonym">Nephila clavata</name>
    <dbReference type="NCBI Taxonomy" id="2740835"/>
    <lineage>
        <taxon>Eukaryota</taxon>
        <taxon>Metazoa</taxon>
        <taxon>Ecdysozoa</taxon>
        <taxon>Arthropoda</taxon>
        <taxon>Chelicerata</taxon>
        <taxon>Arachnida</taxon>
        <taxon>Araneae</taxon>
        <taxon>Araneomorphae</taxon>
        <taxon>Entelegynae</taxon>
        <taxon>Araneoidea</taxon>
        <taxon>Nephilidae</taxon>
        <taxon>Trichonephila</taxon>
    </lineage>
</organism>
<dbReference type="Gene3D" id="3.40.50.300">
    <property type="entry name" value="P-loop containing nucleotide triphosphate hydrolases"/>
    <property type="match status" value="1"/>
</dbReference>
<evidence type="ECO:0000313" key="5">
    <source>
        <dbReference type="Proteomes" id="UP000887116"/>
    </source>
</evidence>
<dbReference type="PANTHER" id="PTHR11783">
    <property type="entry name" value="SULFOTRANSFERASE SULT"/>
    <property type="match status" value="1"/>
</dbReference>
<dbReference type="EMBL" id="BMAO01035826">
    <property type="protein sequence ID" value="GFR06271.1"/>
    <property type="molecule type" value="Genomic_DNA"/>
</dbReference>
<dbReference type="GO" id="GO:0008146">
    <property type="term" value="F:sulfotransferase activity"/>
    <property type="evidence" value="ECO:0007669"/>
    <property type="project" value="InterPro"/>
</dbReference>
<keyword evidence="2" id="KW-0808">Transferase</keyword>
<evidence type="ECO:0000256" key="2">
    <source>
        <dbReference type="ARBA" id="ARBA00022679"/>
    </source>
</evidence>
<sequence>MASDEPFHQNIRGLLFPNAPFFSKKNIEDTLDNVPHDGDIIITSYPKTGTTWLQYIVMQIISKGKLYPNFDDCVFKNVPFLEMSGVSVLDKIEKPRMYKHHCPYNMIQKNDKAKYLYIYRRPEDTIISYYHFLKNINRNPPEFDIFLEKFLSGEIGYGNYFDHVLSFYKHKNDGSVLLISYEKLLHNKKDEILRIAKFLGEEYYRSLVEDESLLENVLERTSFDYMKKNLSLTNPNAKNEEEKKTVNFFRKGVVGDGKKSLSSDQLKRLKDVLKEKLNGSELLNEWITE</sequence>
<proteinExistence type="inferred from homology"/>
<dbReference type="Proteomes" id="UP000887116">
    <property type="component" value="Unassembled WGS sequence"/>
</dbReference>
<evidence type="ECO:0000313" key="4">
    <source>
        <dbReference type="EMBL" id="GFR06271.1"/>
    </source>
</evidence>
<accession>A0A8X6GK23</accession>
<dbReference type="AlphaFoldDB" id="A0A8X6GK23"/>
<dbReference type="OrthoDB" id="6409834at2759"/>
<name>A0A8X6GK23_TRICU</name>
<dbReference type="InterPro" id="IPR000863">
    <property type="entry name" value="Sulfotransferase_dom"/>
</dbReference>
<comment type="caution">
    <text evidence="4">The sequence shown here is derived from an EMBL/GenBank/DDBJ whole genome shotgun (WGS) entry which is preliminary data.</text>
</comment>
<reference evidence="4" key="1">
    <citation type="submission" date="2020-07" db="EMBL/GenBank/DDBJ databases">
        <title>Multicomponent nature underlies the extraordinary mechanical properties of spider dragline silk.</title>
        <authorList>
            <person name="Kono N."/>
            <person name="Nakamura H."/>
            <person name="Mori M."/>
            <person name="Yoshida Y."/>
            <person name="Ohtoshi R."/>
            <person name="Malay A.D."/>
            <person name="Moran D.A.P."/>
            <person name="Tomita M."/>
            <person name="Numata K."/>
            <person name="Arakawa K."/>
        </authorList>
    </citation>
    <scope>NUCLEOTIDE SEQUENCE</scope>
</reference>
<gene>
    <name evidence="4" type="primary">Sult1b1</name>
    <name evidence="4" type="ORF">TNCT_693671</name>
</gene>
<keyword evidence="5" id="KW-1185">Reference proteome</keyword>
<comment type="similarity">
    <text evidence="1">Belongs to the sulfotransferase 1 family.</text>
</comment>
<dbReference type="Pfam" id="PF00685">
    <property type="entry name" value="Sulfotransfer_1"/>
    <property type="match status" value="1"/>
</dbReference>
<evidence type="ECO:0000259" key="3">
    <source>
        <dbReference type="Pfam" id="PF00685"/>
    </source>
</evidence>
<dbReference type="InterPro" id="IPR027417">
    <property type="entry name" value="P-loop_NTPase"/>
</dbReference>
<evidence type="ECO:0000256" key="1">
    <source>
        <dbReference type="ARBA" id="ARBA00005771"/>
    </source>
</evidence>